<gene>
    <name evidence="1" type="ORF">F4Y08_07325</name>
</gene>
<reference evidence="1" key="1">
    <citation type="submission" date="2019-09" db="EMBL/GenBank/DDBJ databases">
        <title>Characterisation of the sponge microbiome using genome-centric metagenomics.</title>
        <authorList>
            <person name="Engelberts J.P."/>
            <person name="Robbins S.J."/>
            <person name="De Goeij J.M."/>
            <person name="Aranda M."/>
            <person name="Bell S.C."/>
            <person name="Webster N.S."/>
        </authorList>
    </citation>
    <scope>NUCLEOTIDE SEQUENCE</scope>
    <source>
        <strain evidence="1">SB0662_bin_9</strain>
    </source>
</reference>
<comment type="caution">
    <text evidence="1">The sequence shown here is derived from an EMBL/GenBank/DDBJ whole genome shotgun (WGS) entry which is preliminary data.</text>
</comment>
<protein>
    <recommendedName>
        <fullName evidence="2">M20/M25/M40 family metallo-hydrolase</fullName>
    </recommendedName>
</protein>
<dbReference type="EMBL" id="VXPY01000050">
    <property type="protein sequence ID" value="MYD90137.1"/>
    <property type="molecule type" value="Genomic_DNA"/>
</dbReference>
<accession>A0A6B1DSD6</accession>
<dbReference type="Gene3D" id="3.40.630.10">
    <property type="entry name" value="Zn peptidases"/>
    <property type="match status" value="1"/>
</dbReference>
<dbReference type="SUPFAM" id="SSF53187">
    <property type="entry name" value="Zn-dependent exopeptidases"/>
    <property type="match status" value="1"/>
</dbReference>
<dbReference type="AlphaFoldDB" id="A0A6B1DSD6"/>
<evidence type="ECO:0008006" key="2">
    <source>
        <dbReference type="Google" id="ProtNLM"/>
    </source>
</evidence>
<proteinExistence type="predicted"/>
<evidence type="ECO:0000313" key="1">
    <source>
        <dbReference type="EMBL" id="MYD90137.1"/>
    </source>
</evidence>
<sequence>MTTPSLTDLLASLPEFRERLDSIVTETRAFDVFRRIADTYAPTLTVSRTRAPVLKRILDEAMQEGLYADEIDFTPSCRGTGVAVARLGSAPRSPVWSVAHLDNISFLTGPGRKGEYPLTPFCQSRLTPGKRPAVALDLADPARPAHIVASGHIATAERSPGSLEPEHQFVTDCADLPLATRVCFASTAEWDRTTGMVYGCIDNAACASAQLLAALVVRPYQPNVNILWTDEEEGVVDMGPPTFARAASRLVLRTPLDRMPELVFVSDIQDLDFATDVDVDDPACFGRGAAMEAFTSRTRGTATPPLLLGGMRNLFAEMETIGVRVLEQGRYLNRNDDVAMTMATPNIVHLCCPGAFTHFQGRPRVHVADIVHLAKALACLWMVTHSDDWRANFTR</sequence>
<name>A0A6B1DSD6_9CHLR</name>
<organism evidence="1">
    <name type="scientific">Caldilineaceae bacterium SB0662_bin_9</name>
    <dbReference type="NCBI Taxonomy" id="2605258"/>
    <lineage>
        <taxon>Bacteria</taxon>
        <taxon>Bacillati</taxon>
        <taxon>Chloroflexota</taxon>
        <taxon>Caldilineae</taxon>
        <taxon>Caldilineales</taxon>
        <taxon>Caldilineaceae</taxon>
    </lineage>
</organism>